<sequence>MDLLPPKVDVRPNELYVDDGDVLTSAGVTAGVDLCLHIVRRDYGSAAANARARDLVAPPQRSGGHAQFIERFRPASHGRDLAAIRTWMLGHLAHPQTLDKLADRAHVPAAPSSTNPVEQVARLSGLGSPAAFRAAFHRHVGTSPADYRATFQAPRPRYPAEPTAWPTTSRSVWTTSARS</sequence>
<dbReference type="GO" id="GO:0003700">
    <property type="term" value="F:DNA-binding transcription factor activity"/>
    <property type="evidence" value="ECO:0007669"/>
    <property type="project" value="InterPro"/>
</dbReference>
<feature type="compositionally biased region" description="Polar residues" evidence="3">
    <location>
        <begin position="165"/>
        <end position="179"/>
    </location>
</feature>
<dbReference type="OrthoDB" id="3194870at2"/>
<protein>
    <recommendedName>
        <fullName evidence="4">HTH araC/xylS-type domain-containing protein</fullName>
    </recommendedName>
</protein>
<dbReference type="Gene3D" id="1.10.10.60">
    <property type="entry name" value="Homeodomain-like"/>
    <property type="match status" value="1"/>
</dbReference>
<evidence type="ECO:0000256" key="1">
    <source>
        <dbReference type="ARBA" id="ARBA00023015"/>
    </source>
</evidence>
<keyword evidence="2" id="KW-0804">Transcription</keyword>
<dbReference type="InterPro" id="IPR052158">
    <property type="entry name" value="INH-QAR"/>
</dbReference>
<name>A0A5P2CXL1_STRVZ</name>
<dbReference type="AlphaFoldDB" id="A0A5P2CXL1"/>
<reference evidence="5 6" key="1">
    <citation type="submission" date="2018-05" db="EMBL/GenBank/DDBJ databases">
        <title>Streptomyces venezuelae.</title>
        <authorList>
            <person name="Kim W."/>
            <person name="Lee N."/>
            <person name="Cho B.-K."/>
        </authorList>
    </citation>
    <scope>NUCLEOTIDE SEQUENCE [LARGE SCALE GENOMIC DNA]</scope>
    <source>
        <strain evidence="5 6">ATCC 21782</strain>
    </source>
</reference>
<evidence type="ECO:0000259" key="4">
    <source>
        <dbReference type="PROSITE" id="PS01124"/>
    </source>
</evidence>
<dbReference type="Gene3D" id="3.40.50.880">
    <property type="match status" value="1"/>
</dbReference>
<dbReference type="SUPFAM" id="SSF46689">
    <property type="entry name" value="Homeodomain-like"/>
    <property type="match status" value="1"/>
</dbReference>
<dbReference type="SUPFAM" id="SSF52317">
    <property type="entry name" value="Class I glutamine amidotransferase-like"/>
    <property type="match status" value="1"/>
</dbReference>
<dbReference type="InterPro" id="IPR029062">
    <property type="entry name" value="Class_I_gatase-like"/>
</dbReference>
<proteinExistence type="predicted"/>
<dbReference type="GO" id="GO:0043565">
    <property type="term" value="F:sequence-specific DNA binding"/>
    <property type="evidence" value="ECO:0007669"/>
    <property type="project" value="InterPro"/>
</dbReference>
<gene>
    <name evidence="5" type="ORF">DEJ50_03105</name>
</gene>
<organism evidence="5 6">
    <name type="scientific">Streptomyces venezuelae</name>
    <dbReference type="NCBI Taxonomy" id="54571"/>
    <lineage>
        <taxon>Bacteria</taxon>
        <taxon>Bacillati</taxon>
        <taxon>Actinomycetota</taxon>
        <taxon>Actinomycetes</taxon>
        <taxon>Kitasatosporales</taxon>
        <taxon>Streptomycetaceae</taxon>
        <taxon>Streptomyces</taxon>
    </lineage>
</organism>
<dbReference type="RefSeq" id="WP_150205869.1">
    <property type="nucleotide sequence ID" value="NZ_CP029190.1"/>
</dbReference>
<evidence type="ECO:0000313" key="6">
    <source>
        <dbReference type="Proteomes" id="UP000325211"/>
    </source>
</evidence>
<dbReference type="PROSITE" id="PS01124">
    <property type="entry name" value="HTH_ARAC_FAMILY_2"/>
    <property type="match status" value="1"/>
</dbReference>
<feature type="region of interest" description="Disordered" evidence="3">
    <location>
        <begin position="147"/>
        <end position="179"/>
    </location>
</feature>
<evidence type="ECO:0000313" key="5">
    <source>
        <dbReference type="EMBL" id="QES46990.1"/>
    </source>
</evidence>
<evidence type="ECO:0000256" key="2">
    <source>
        <dbReference type="ARBA" id="ARBA00023163"/>
    </source>
</evidence>
<dbReference type="InterPro" id="IPR018060">
    <property type="entry name" value="HTH_AraC"/>
</dbReference>
<dbReference type="PANTHER" id="PTHR43130:SF3">
    <property type="entry name" value="HTH-TYPE TRANSCRIPTIONAL REGULATOR RV1931C"/>
    <property type="match status" value="1"/>
</dbReference>
<dbReference type="EMBL" id="CP029190">
    <property type="protein sequence ID" value="QES46990.1"/>
    <property type="molecule type" value="Genomic_DNA"/>
</dbReference>
<feature type="domain" description="HTH araC/xylS-type" evidence="4">
    <location>
        <begin position="112"/>
        <end position="150"/>
    </location>
</feature>
<accession>A0A5P2CXL1</accession>
<dbReference type="InterPro" id="IPR009057">
    <property type="entry name" value="Homeodomain-like_sf"/>
</dbReference>
<dbReference type="Proteomes" id="UP000325211">
    <property type="component" value="Chromosome"/>
</dbReference>
<dbReference type="PANTHER" id="PTHR43130">
    <property type="entry name" value="ARAC-FAMILY TRANSCRIPTIONAL REGULATOR"/>
    <property type="match status" value="1"/>
</dbReference>
<evidence type="ECO:0000256" key="3">
    <source>
        <dbReference type="SAM" id="MobiDB-lite"/>
    </source>
</evidence>
<keyword evidence="1" id="KW-0805">Transcription regulation</keyword>